<dbReference type="EC" id="3.5.4.26" evidence="12"/>
<accession>A0A239PR03</accession>
<dbReference type="InterPro" id="IPR004794">
    <property type="entry name" value="Eubact_RibD"/>
</dbReference>
<dbReference type="GO" id="GO:0008270">
    <property type="term" value="F:zinc ion binding"/>
    <property type="evidence" value="ECO:0007669"/>
    <property type="project" value="InterPro"/>
</dbReference>
<keyword evidence="9 12" id="KW-0521">NADP</keyword>
<keyword evidence="10 12" id="KW-0560">Oxidoreductase</keyword>
<comment type="function">
    <text evidence="1 12">Converts 2,5-diamino-6-(ribosylamino)-4(3h)-pyrimidinone 5'-phosphate into 5-amino-6-(ribosylamino)-2,4(1h,3h)-pyrimidinedione 5'-phosphate.</text>
</comment>
<evidence type="ECO:0000256" key="2">
    <source>
        <dbReference type="ARBA" id="ARBA00004882"/>
    </source>
</evidence>
<evidence type="ECO:0000256" key="13">
    <source>
        <dbReference type="PIRSR" id="PIRSR006769-1"/>
    </source>
</evidence>
<comment type="similarity">
    <text evidence="5 12">In the C-terminal section; belongs to the HTP reductase family.</text>
</comment>
<protein>
    <recommendedName>
        <fullName evidence="12">Riboflavin biosynthesis protein RibD</fullName>
    </recommendedName>
    <domain>
        <recommendedName>
            <fullName evidence="12">Diaminohydroxyphosphoribosylaminopyrimidine deaminase</fullName>
            <shortName evidence="12">DRAP deaminase</shortName>
            <ecNumber evidence="12">3.5.4.26</ecNumber>
        </recommendedName>
        <alternativeName>
            <fullName evidence="12">Riboflavin-specific deaminase</fullName>
        </alternativeName>
    </domain>
    <domain>
        <recommendedName>
            <fullName evidence="12">5-amino-6-(5-phosphoribosylamino)uracil reductase</fullName>
            <ecNumber evidence="12">1.1.1.193</ecNumber>
        </recommendedName>
        <alternativeName>
            <fullName evidence="12">HTP reductase</fullName>
        </alternativeName>
    </domain>
</protein>
<feature type="binding site" evidence="15">
    <location>
        <position position="79"/>
    </location>
    <ligand>
        <name>Zn(2+)</name>
        <dbReference type="ChEBI" id="CHEBI:29105"/>
        <note>catalytic</note>
    </ligand>
</feature>
<comment type="cofactor">
    <cofactor evidence="12 15">
        <name>Zn(2+)</name>
        <dbReference type="ChEBI" id="CHEBI:29105"/>
    </cofactor>
    <text evidence="12 15">Binds 1 zinc ion.</text>
</comment>
<evidence type="ECO:0000256" key="9">
    <source>
        <dbReference type="ARBA" id="ARBA00022857"/>
    </source>
</evidence>
<evidence type="ECO:0000256" key="3">
    <source>
        <dbReference type="ARBA" id="ARBA00004910"/>
    </source>
</evidence>
<feature type="binding site" evidence="14">
    <location>
        <position position="208"/>
    </location>
    <ligand>
        <name>substrate</name>
    </ligand>
</feature>
<dbReference type="GO" id="GO:0008703">
    <property type="term" value="F:5-amino-6-(5-phosphoribosylamino)uracil reductase activity"/>
    <property type="evidence" value="ECO:0007669"/>
    <property type="project" value="UniProtKB-EC"/>
</dbReference>
<dbReference type="EMBL" id="FZQB01000003">
    <property type="protein sequence ID" value="SNT72719.1"/>
    <property type="molecule type" value="Genomic_DNA"/>
</dbReference>
<keyword evidence="6 12" id="KW-0686">Riboflavin biosynthesis</keyword>
<dbReference type="InterPro" id="IPR016193">
    <property type="entry name" value="Cytidine_deaminase-like"/>
</dbReference>
<keyword evidence="8 12" id="KW-0862">Zinc</keyword>
<feature type="binding site" evidence="15">
    <location>
        <position position="54"/>
    </location>
    <ligand>
        <name>Zn(2+)</name>
        <dbReference type="ChEBI" id="CHEBI:29105"/>
        <note>catalytic</note>
    </ligand>
</feature>
<dbReference type="CDD" id="cd01284">
    <property type="entry name" value="Riboflavin_deaminase-reductase"/>
    <property type="match status" value="1"/>
</dbReference>
<feature type="active site" description="Proton donor" evidence="13">
    <location>
        <position position="56"/>
    </location>
</feature>
<evidence type="ECO:0000256" key="4">
    <source>
        <dbReference type="ARBA" id="ARBA00005259"/>
    </source>
</evidence>
<evidence type="ECO:0000313" key="18">
    <source>
        <dbReference type="Proteomes" id="UP000198307"/>
    </source>
</evidence>
<evidence type="ECO:0000259" key="16">
    <source>
        <dbReference type="PROSITE" id="PS51747"/>
    </source>
</evidence>
<feature type="binding site" evidence="14">
    <location>
        <begin position="269"/>
        <end position="275"/>
    </location>
    <ligand>
        <name>NADP(+)</name>
        <dbReference type="ChEBI" id="CHEBI:58349"/>
    </ligand>
</feature>
<evidence type="ECO:0000256" key="6">
    <source>
        <dbReference type="ARBA" id="ARBA00022619"/>
    </source>
</evidence>
<name>A0A239PR03_9RHOB</name>
<evidence type="ECO:0000256" key="14">
    <source>
        <dbReference type="PIRSR" id="PIRSR006769-2"/>
    </source>
</evidence>
<dbReference type="PIRSF" id="PIRSF006769">
    <property type="entry name" value="RibD"/>
    <property type="match status" value="1"/>
</dbReference>
<dbReference type="Pfam" id="PF01872">
    <property type="entry name" value="RibD_C"/>
    <property type="match status" value="1"/>
</dbReference>
<dbReference type="PROSITE" id="PS51747">
    <property type="entry name" value="CYT_DCMP_DEAMINASES_2"/>
    <property type="match status" value="1"/>
</dbReference>
<dbReference type="AlphaFoldDB" id="A0A239PR03"/>
<dbReference type="PANTHER" id="PTHR38011:SF7">
    <property type="entry name" value="2,5-DIAMINO-6-RIBOSYLAMINO-4(3H)-PYRIMIDINONE 5'-PHOSPHATE REDUCTASE"/>
    <property type="match status" value="1"/>
</dbReference>
<evidence type="ECO:0000256" key="5">
    <source>
        <dbReference type="ARBA" id="ARBA00007417"/>
    </source>
</evidence>
<evidence type="ECO:0000256" key="8">
    <source>
        <dbReference type="ARBA" id="ARBA00022833"/>
    </source>
</evidence>
<feature type="binding site" evidence="14">
    <location>
        <position position="158"/>
    </location>
    <ligand>
        <name>NADP(+)</name>
        <dbReference type="ChEBI" id="CHEBI:58349"/>
    </ligand>
</feature>
<feature type="binding site" evidence="14">
    <location>
        <position position="172"/>
    </location>
    <ligand>
        <name>substrate</name>
    </ligand>
</feature>
<evidence type="ECO:0000256" key="10">
    <source>
        <dbReference type="ARBA" id="ARBA00023002"/>
    </source>
</evidence>
<comment type="catalytic activity">
    <reaction evidence="12">
        <text>2,5-diamino-6-hydroxy-4-(5-phosphoribosylamino)-pyrimidine + H2O + H(+) = 5-amino-6-(5-phospho-D-ribosylamino)uracil + NH4(+)</text>
        <dbReference type="Rhea" id="RHEA:21868"/>
        <dbReference type="ChEBI" id="CHEBI:15377"/>
        <dbReference type="ChEBI" id="CHEBI:15378"/>
        <dbReference type="ChEBI" id="CHEBI:28938"/>
        <dbReference type="ChEBI" id="CHEBI:58453"/>
        <dbReference type="ChEBI" id="CHEBI:58614"/>
        <dbReference type="EC" id="3.5.4.26"/>
    </reaction>
</comment>
<dbReference type="Gene3D" id="3.40.140.10">
    <property type="entry name" value="Cytidine Deaminase, domain 2"/>
    <property type="match status" value="1"/>
</dbReference>
<dbReference type="InterPro" id="IPR024072">
    <property type="entry name" value="DHFR-like_dom_sf"/>
</dbReference>
<dbReference type="EC" id="1.1.1.193" evidence="12"/>
<feature type="binding site" evidence="14">
    <location>
        <position position="267"/>
    </location>
    <ligand>
        <name>substrate</name>
    </ligand>
</feature>
<dbReference type="SUPFAM" id="SSF53927">
    <property type="entry name" value="Cytidine deaminase-like"/>
    <property type="match status" value="1"/>
</dbReference>
<keyword evidence="18" id="KW-1185">Reference proteome</keyword>
<evidence type="ECO:0000313" key="17">
    <source>
        <dbReference type="EMBL" id="SNT72719.1"/>
    </source>
</evidence>
<feature type="binding site" evidence="14">
    <location>
        <position position="200"/>
    </location>
    <ligand>
        <name>NADP(+)</name>
        <dbReference type="ChEBI" id="CHEBI:58349"/>
    </ligand>
</feature>
<evidence type="ECO:0000256" key="15">
    <source>
        <dbReference type="PIRSR" id="PIRSR006769-3"/>
    </source>
</evidence>
<dbReference type="InterPro" id="IPR002734">
    <property type="entry name" value="RibDG_C"/>
</dbReference>
<proteinExistence type="inferred from homology"/>
<keyword evidence="12" id="KW-0378">Hydrolase</keyword>
<dbReference type="InterPro" id="IPR002125">
    <property type="entry name" value="CMP_dCMP_dom"/>
</dbReference>
<dbReference type="PANTHER" id="PTHR38011">
    <property type="entry name" value="DIHYDROFOLATE REDUCTASE FAMILY PROTEIN (AFU_ORTHOLOGUE AFUA_8G06820)"/>
    <property type="match status" value="1"/>
</dbReference>
<comment type="catalytic activity">
    <reaction evidence="12">
        <text>5-amino-6-(5-phospho-D-ribitylamino)uracil + NADP(+) = 5-amino-6-(5-phospho-D-ribosylamino)uracil + NADPH + H(+)</text>
        <dbReference type="Rhea" id="RHEA:17845"/>
        <dbReference type="ChEBI" id="CHEBI:15378"/>
        <dbReference type="ChEBI" id="CHEBI:57783"/>
        <dbReference type="ChEBI" id="CHEBI:58349"/>
        <dbReference type="ChEBI" id="CHEBI:58421"/>
        <dbReference type="ChEBI" id="CHEBI:58453"/>
        <dbReference type="EC" id="1.1.1.193"/>
    </reaction>
</comment>
<dbReference type="Proteomes" id="UP000198307">
    <property type="component" value="Unassembled WGS sequence"/>
</dbReference>
<dbReference type="UniPathway" id="UPA00275">
    <property type="reaction ID" value="UER00401"/>
</dbReference>
<comment type="pathway">
    <text evidence="3 12">Cofactor biosynthesis; riboflavin biosynthesis; 5-amino-6-(D-ribitylamino)uracil from GTP: step 3/4.</text>
</comment>
<evidence type="ECO:0000256" key="1">
    <source>
        <dbReference type="ARBA" id="ARBA00002151"/>
    </source>
</evidence>
<feature type="binding site" evidence="14">
    <location>
        <position position="174"/>
    </location>
    <ligand>
        <name>NADP(+)</name>
        <dbReference type="ChEBI" id="CHEBI:58349"/>
    </ligand>
</feature>
<dbReference type="InterPro" id="IPR050765">
    <property type="entry name" value="Riboflavin_Biosynth_HTPR"/>
</dbReference>
<gene>
    <name evidence="17" type="ORF">SAMN05444959_103217</name>
</gene>
<reference evidence="17 18" key="1">
    <citation type="submission" date="2017-07" db="EMBL/GenBank/DDBJ databases">
        <authorList>
            <person name="Sun Z.S."/>
            <person name="Albrecht U."/>
            <person name="Echele G."/>
            <person name="Lee C.C."/>
        </authorList>
    </citation>
    <scope>NUCLEOTIDE SEQUENCE [LARGE SCALE GENOMIC DNA]</scope>
    <source>
        <strain evidence="17 18">DSM 14827</strain>
    </source>
</reference>
<feature type="domain" description="CMP/dCMP-type deaminase" evidence="16">
    <location>
        <begin position="5"/>
        <end position="126"/>
    </location>
</feature>
<dbReference type="InterPro" id="IPR016192">
    <property type="entry name" value="APOBEC/CMP_deaminase_Zn-bd"/>
</dbReference>
<sequence length="335" mass="35465">MTTEQNDLKHMRHALRLARRGLGNVWPNPAVGCVLIRDGVVVGRGWTQSGGRPHAERVALAQAGDLARGATAYVTLEPCAHHGRTSPCSEALIAAGVSRVVSALTDPDPRVAGRGHAMLRAAGIDVTENVGADMARQAQVGFLSRMTRGRPYVTLKLATSFDGRIATSSGESKWITGEKTRQHVHALRAMHDAIMVGAGTARADRPSLNVRGFDVPRQPARVVVTHGALPDLPPEGPDFGPLWQVAGDIPGIMSDLAARGITRVFCEGGGQLAAGLIQAGVVDQLVGYTAGLVLGADGRPGMGSLTYAALADARRFRLAETRRIGPDLFHRWQAV</sequence>
<dbReference type="Pfam" id="PF00383">
    <property type="entry name" value="dCMP_cyt_deam_1"/>
    <property type="match status" value="1"/>
</dbReference>
<dbReference type="GO" id="GO:0008835">
    <property type="term" value="F:diaminohydroxyphosphoribosylaminopyrimidine deaminase activity"/>
    <property type="evidence" value="ECO:0007669"/>
    <property type="project" value="UniProtKB-EC"/>
</dbReference>
<dbReference type="NCBIfam" id="TIGR00326">
    <property type="entry name" value="eubact_ribD"/>
    <property type="match status" value="1"/>
</dbReference>
<evidence type="ECO:0000256" key="11">
    <source>
        <dbReference type="ARBA" id="ARBA00023268"/>
    </source>
</evidence>
<comment type="pathway">
    <text evidence="2 12">Cofactor biosynthesis; riboflavin biosynthesis; 5-amino-6-(D-ribitylamino)uracil from GTP: step 2/4.</text>
</comment>
<evidence type="ECO:0000256" key="7">
    <source>
        <dbReference type="ARBA" id="ARBA00022723"/>
    </source>
</evidence>
<feature type="binding site" evidence="14">
    <location>
        <position position="204"/>
    </location>
    <ligand>
        <name>NADP(+)</name>
        <dbReference type="ChEBI" id="CHEBI:58349"/>
    </ligand>
</feature>
<feature type="binding site" evidence="14">
    <location>
        <position position="188"/>
    </location>
    <ligand>
        <name>substrate</name>
    </ligand>
</feature>
<dbReference type="PROSITE" id="PS00903">
    <property type="entry name" value="CYT_DCMP_DEAMINASES_1"/>
    <property type="match status" value="1"/>
</dbReference>
<keyword evidence="7 12" id="KW-0479">Metal-binding</keyword>
<feature type="binding site" evidence="14">
    <location>
        <position position="211"/>
    </location>
    <ligand>
        <name>substrate</name>
    </ligand>
</feature>
<keyword evidence="11" id="KW-0511">Multifunctional enzyme</keyword>
<dbReference type="SUPFAM" id="SSF53597">
    <property type="entry name" value="Dihydrofolate reductase-like"/>
    <property type="match status" value="1"/>
</dbReference>
<feature type="binding site" evidence="15">
    <location>
        <position position="88"/>
    </location>
    <ligand>
        <name>Zn(2+)</name>
        <dbReference type="ChEBI" id="CHEBI:29105"/>
        <note>catalytic</note>
    </ligand>
</feature>
<organism evidence="17 18">
    <name type="scientific">Paracoccus seriniphilus</name>
    <dbReference type="NCBI Taxonomy" id="184748"/>
    <lineage>
        <taxon>Bacteria</taxon>
        <taxon>Pseudomonadati</taxon>
        <taxon>Pseudomonadota</taxon>
        <taxon>Alphaproteobacteria</taxon>
        <taxon>Rhodobacterales</taxon>
        <taxon>Paracoccaceae</taxon>
        <taxon>Paracoccus</taxon>
    </lineage>
</organism>
<dbReference type="Gene3D" id="3.40.430.10">
    <property type="entry name" value="Dihydrofolate Reductase, subunit A"/>
    <property type="match status" value="2"/>
</dbReference>
<dbReference type="GO" id="GO:0009231">
    <property type="term" value="P:riboflavin biosynthetic process"/>
    <property type="evidence" value="ECO:0007669"/>
    <property type="project" value="UniProtKB-UniPathway"/>
</dbReference>
<evidence type="ECO:0000256" key="12">
    <source>
        <dbReference type="PIRNR" id="PIRNR006769"/>
    </source>
</evidence>
<comment type="similarity">
    <text evidence="4 12">In the N-terminal section; belongs to the cytidine and deoxycytidylate deaminase family.</text>
</comment>